<evidence type="ECO:0000256" key="1">
    <source>
        <dbReference type="SAM" id="SignalP"/>
    </source>
</evidence>
<accession>A0A916Y6R4</accession>
<protein>
    <recommendedName>
        <fullName evidence="4">DUF3108 domain-containing protein</fullName>
    </recommendedName>
</protein>
<evidence type="ECO:0000313" key="2">
    <source>
        <dbReference type="EMBL" id="GGD32746.1"/>
    </source>
</evidence>
<feature type="chain" id="PRO_5037135248" description="DUF3108 domain-containing protein" evidence="1">
    <location>
        <begin position="28"/>
        <end position="262"/>
    </location>
</feature>
<dbReference type="RefSeq" id="WP_188853998.1">
    <property type="nucleotide sequence ID" value="NZ_BMJJ01000010.1"/>
</dbReference>
<evidence type="ECO:0000313" key="3">
    <source>
        <dbReference type="Proteomes" id="UP000613160"/>
    </source>
</evidence>
<dbReference type="EMBL" id="BMJJ01000010">
    <property type="protein sequence ID" value="GGD32746.1"/>
    <property type="molecule type" value="Genomic_DNA"/>
</dbReference>
<dbReference type="InterPro" id="IPR021457">
    <property type="entry name" value="DUF3108"/>
</dbReference>
<dbReference type="Pfam" id="PF11306">
    <property type="entry name" value="DUF3108"/>
    <property type="match status" value="1"/>
</dbReference>
<keyword evidence="1" id="KW-0732">Signal</keyword>
<organism evidence="2 3">
    <name type="scientific">Aureimonas glaciei</name>
    <dbReference type="NCBI Taxonomy" id="1776957"/>
    <lineage>
        <taxon>Bacteria</taxon>
        <taxon>Pseudomonadati</taxon>
        <taxon>Pseudomonadota</taxon>
        <taxon>Alphaproteobacteria</taxon>
        <taxon>Hyphomicrobiales</taxon>
        <taxon>Aurantimonadaceae</taxon>
        <taxon>Aureimonas</taxon>
    </lineage>
</organism>
<keyword evidence="3" id="KW-1185">Reference proteome</keyword>
<feature type="signal peptide" evidence="1">
    <location>
        <begin position="1"/>
        <end position="27"/>
    </location>
</feature>
<name>A0A916Y6R4_9HYPH</name>
<sequence>MTHKARTLPFIALFCLLAAGPATPAAAEPLSTRYDVSLIGLPVGRASFDTTITGNAYSVEGTLASSGLADIVTTIKGKSSVAGRIQGTKLFAHSYGLDYSSDKKTYRSAVTFRSGKVSSADVAPKVTKPKKDYVPVAQSQLSAVVDPLSGLMLKGKATPESLCQRRLPFFDGWSRLDLVLSPGGTRPFSTDGYKGDVVVCNVRIEPVSGYRAASRGMKFIQRQTIELWFAPIKETGIFAPVYARIPTEIGPLTLRASVFAKN</sequence>
<dbReference type="AlphaFoldDB" id="A0A916Y6R4"/>
<reference evidence="2" key="2">
    <citation type="submission" date="2020-09" db="EMBL/GenBank/DDBJ databases">
        <authorList>
            <person name="Sun Q."/>
            <person name="Zhou Y."/>
        </authorList>
    </citation>
    <scope>NUCLEOTIDE SEQUENCE</scope>
    <source>
        <strain evidence="2">CGMCC 1.15493</strain>
    </source>
</reference>
<comment type="caution">
    <text evidence="2">The sequence shown here is derived from an EMBL/GenBank/DDBJ whole genome shotgun (WGS) entry which is preliminary data.</text>
</comment>
<evidence type="ECO:0008006" key="4">
    <source>
        <dbReference type="Google" id="ProtNLM"/>
    </source>
</evidence>
<gene>
    <name evidence="2" type="ORF">GCM10011335_39650</name>
</gene>
<proteinExistence type="predicted"/>
<reference evidence="2" key="1">
    <citation type="journal article" date="2014" name="Int. J. Syst. Evol. Microbiol.">
        <title>Complete genome sequence of Corynebacterium casei LMG S-19264T (=DSM 44701T), isolated from a smear-ripened cheese.</title>
        <authorList>
            <consortium name="US DOE Joint Genome Institute (JGI-PGF)"/>
            <person name="Walter F."/>
            <person name="Albersmeier A."/>
            <person name="Kalinowski J."/>
            <person name="Ruckert C."/>
        </authorList>
    </citation>
    <scope>NUCLEOTIDE SEQUENCE</scope>
    <source>
        <strain evidence="2">CGMCC 1.15493</strain>
    </source>
</reference>
<dbReference type="Proteomes" id="UP000613160">
    <property type="component" value="Unassembled WGS sequence"/>
</dbReference>